<reference evidence="8 11" key="2">
    <citation type="submission" date="2018-08" db="EMBL/GenBank/DDBJ databases">
        <title>Complete genome of the Arcobacter molluscorum type strain LMG 25693.</title>
        <authorList>
            <person name="Miller W.G."/>
            <person name="Yee E."/>
            <person name="Bono J.L."/>
        </authorList>
    </citation>
    <scope>NUCLEOTIDE SEQUENCE [LARGE SCALE GENOMIC DNA]</scope>
    <source>
        <strain evidence="8 11">CECT 7696</strain>
    </source>
</reference>
<dbReference type="InterPro" id="IPR036259">
    <property type="entry name" value="MFS_trans_sf"/>
</dbReference>
<feature type="transmembrane region" description="Helical" evidence="7">
    <location>
        <begin position="305"/>
        <end position="328"/>
    </location>
</feature>
<keyword evidence="10" id="KW-1185">Reference proteome</keyword>
<evidence type="ECO:0000313" key="9">
    <source>
        <dbReference type="EMBL" id="PHO18379.1"/>
    </source>
</evidence>
<dbReference type="Pfam" id="PF07690">
    <property type="entry name" value="MFS_1"/>
    <property type="match status" value="1"/>
</dbReference>
<evidence type="ECO:0000256" key="2">
    <source>
        <dbReference type="ARBA" id="ARBA00022448"/>
    </source>
</evidence>
<feature type="transmembrane region" description="Helical" evidence="7">
    <location>
        <begin position="217"/>
        <end position="241"/>
    </location>
</feature>
<dbReference type="KEGG" id="amol:AMOL_2165"/>
<evidence type="ECO:0000313" key="10">
    <source>
        <dbReference type="Proteomes" id="UP000221222"/>
    </source>
</evidence>
<evidence type="ECO:0000256" key="7">
    <source>
        <dbReference type="SAM" id="Phobius"/>
    </source>
</evidence>
<dbReference type="Proteomes" id="UP000262712">
    <property type="component" value="Chromosome"/>
</dbReference>
<accession>A0A2G1DIP0</accession>
<dbReference type="Gene3D" id="1.20.1250.20">
    <property type="entry name" value="MFS general substrate transporter like domains"/>
    <property type="match status" value="1"/>
</dbReference>
<feature type="transmembrane region" description="Helical" evidence="7">
    <location>
        <begin position="21"/>
        <end position="39"/>
    </location>
</feature>
<dbReference type="InterPro" id="IPR011701">
    <property type="entry name" value="MFS"/>
</dbReference>
<evidence type="ECO:0000313" key="8">
    <source>
        <dbReference type="EMBL" id="AXX93118.1"/>
    </source>
</evidence>
<dbReference type="Proteomes" id="UP000221222">
    <property type="component" value="Unassembled WGS sequence"/>
</dbReference>
<protein>
    <submittedName>
        <fullName evidence="9">MFS transporter</fullName>
    </submittedName>
    <submittedName>
        <fullName evidence="8">Proton antiporter protein, major facilitator superfamily</fullName>
    </submittedName>
</protein>
<dbReference type="RefSeq" id="WP_099342016.1">
    <property type="nucleotide sequence ID" value="NZ_CP032098.1"/>
</dbReference>
<feature type="transmembrane region" description="Helical" evidence="7">
    <location>
        <begin position="78"/>
        <end position="96"/>
    </location>
</feature>
<evidence type="ECO:0000256" key="5">
    <source>
        <dbReference type="ARBA" id="ARBA00022989"/>
    </source>
</evidence>
<feature type="transmembrane region" description="Helical" evidence="7">
    <location>
        <begin position="171"/>
        <end position="192"/>
    </location>
</feature>
<evidence type="ECO:0000256" key="4">
    <source>
        <dbReference type="ARBA" id="ARBA00022692"/>
    </source>
</evidence>
<feature type="transmembrane region" description="Helical" evidence="7">
    <location>
        <begin position="102"/>
        <end position="121"/>
    </location>
</feature>
<evidence type="ECO:0000256" key="3">
    <source>
        <dbReference type="ARBA" id="ARBA00022475"/>
    </source>
</evidence>
<dbReference type="CDD" id="cd06173">
    <property type="entry name" value="MFS_MefA_like"/>
    <property type="match status" value="1"/>
</dbReference>
<keyword evidence="4 7" id="KW-0812">Transmembrane</keyword>
<evidence type="ECO:0000256" key="1">
    <source>
        <dbReference type="ARBA" id="ARBA00004651"/>
    </source>
</evidence>
<dbReference type="PANTHER" id="PTHR43266:SF2">
    <property type="entry name" value="MAJOR FACILITATOR SUPERFAMILY (MFS) PROFILE DOMAIN-CONTAINING PROTEIN"/>
    <property type="match status" value="1"/>
</dbReference>
<organism evidence="9 10">
    <name type="scientific">Malaciobacter molluscorum LMG 25693</name>
    <dbReference type="NCBI Taxonomy" id="870501"/>
    <lineage>
        <taxon>Bacteria</taxon>
        <taxon>Pseudomonadati</taxon>
        <taxon>Campylobacterota</taxon>
        <taxon>Epsilonproteobacteria</taxon>
        <taxon>Campylobacterales</taxon>
        <taxon>Arcobacteraceae</taxon>
        <taxon>Malaciobacter</taxon>
    </lineage>
</organism>
<dbReference type="PANTHER" id="PTHR43266">
    <property type="entry name" value="MACROLIDE-EFFLUX PROTEIN"/>
    <property type="match status" value="1"/>
</dbReference>
<dbReference type="GO" id="GO:0005886">
    <property type="term" value="C:plasma membrane"/>
    <property type="evidence" value="ECO:0007669"/>
    <property type="project" value="UniProtKB-SubCell"/>
</dbReference>
<sequence>MTYRKLFKDYKVIRDLSFVQFISYFGAWFSNVAIYTMLVKFGSSSFAISIVTAMHFLPAIIIAPFAGAIIDRFKIKELMLTLLIIEFLMTLCFLLINSKEQIWLLLIFIFIRMSCTSMFFSTEMSLLAKLLKSDALRKANEIHSIIWSFCYAFSMAVSGFVINFVGIKIAFIIDASFFLVAILVFLKINLLVEESDIKDKFFKIIKDGFLYIKSNKILVHLIILHTSVGLTSFDTLVTLLAKNEYKYIIATALSIGISNAIRALALMIGPYLIGKYVNKRSFFYILIFQALGIWLWGVFQFNFYLALIGLFATGFFTTTIWSYTYALIQENCDKKYLGRVLAYNDMIFMFSNIITTLFIGLMASLTSLDIITYIIGFCFILFAFYYKKVLQWL</sequence>
<evidence type="ECO:0000313" key="11">
    <source>
        <dbReference type="Proteomes" id="UP000262712"/>
    </source>
</evidence>
<keyword evidence="6 7" id="KW-0472">Membrane</keyword>
<dbReference type="EMBL" id="CP032098">
    <property type="protein sequence ID" value="AXX93118.1"/>
    <property type="molecule type" value="Genomic_DNA"/>
</dbReference>
<feature type="transmembrane region" description="Helical" evidence="7">
    <location>
        <begin position="340"/>
        <end position="364"/>
    </location>
</feature>
<feature type="transmembrane region" description="Helical" evidence="7">
    <location>
        <begin position="142"/>
        <end position="165"/>
    </location>
</feature>
<reference evidence="9 10" key="1">
    <citation type="submission" date="2017-09" db="EMBL/GenBank/DDBJ databases">
        <title>Arcobacter canalis sp. nov., a new species isolated from a water canal contaminated with urban sewage.</title>
        <authorList>
            <person name="Perez-Cataluna A."/>
            <person name="Salas-Masso N."/>
            <person name="Figueras M.J."/>
        </authorList>
    </citation>
    <scope>NUCLEOTIDE SEQUENCE [LARGE SCALE GENOMIC DNA]</scope>
    <source>
        <strain evidence="9 10">F98-3</strain>
    </source>
</reference>
<feature type="transmembrane region" description="Helical" evidence="7">
    <location>
        <begin position="45"/>
        <end position="66"/>
    </location>
</feature>
<keyword evidence="2" id="KW-0813">Transport</keyword>
<keyword evidence="3" id="KW-1003">Cell membrane</keyword>
<feature type="transmembrane region" description="Helical" evidence="7">
    <location>
        <begin position="281"/>
        <end position="299"/>
    </location>
</feature>
<comment type="subcellular location">
    <subcellularLocation>
        <location evidence="1">Cell membrane</location>
        <topology evidence="1">Multi-pass membrane protein</topology>
    </subcellularLocation>
</comment>
<dbReference type="SUPFAM" id="SSF103473">
    <property type="entry name" value="MFS general substrate transporter"/>
    <property type="match status" value="1"/>
</dbReference>
<keyword evidence="5 7" id="KW-1133">Transmembrane helix</keyword>
<dbReference type="AlphaFoldDB" id="A0A2G1DIP0"/>
<dbReference type="EMBL" id="NXFY01000006">
    <property type="protein sequence ID" value="PHO18379.1"/>
    <property type="molecule type" value="Genomic_DNA"/>
</dbReference>
<proteinExistence type="predicted"/>
<feature type="transmembrane region" description="Helical" evidence="7">
    <location>
        <begin position="370"/>
        <end position="386"/>
    </location>
</feature>
<name>A0A2G1DIP0_9BACT</name>
<dbReference type="GO" id="GO:0022857">
    <property type="term" value="F:transmembrane transporter activity"/>
    <property type="evidence" value="ECO:0007669"/>
    <property type="project" value="InterPro"/>
</dbReference>
<evidence type="ECO:0000256" key="6">
    <source>
        <dbReference type="ARBA" id="ARBA00023136"/>
    </source>
</evidence>
<feature type="transmembrane region" description="Helical" evidence="7">
    <location>
        <begin position="247"/>
        <end position="269"/>
    </location>
</feature>
<gene>
    <name evidence="8" type="ORF">AMOL_2165</name>
    <name evidence="9" type="ORF">CPU12_05125</name>
</gene>